<evidence type="ECO:0000256" key="12">
    <source>
        <dbReference type="ARBA" id="ARBA00032877"/>
    </source>
</evidence>
<feature type="domain" description="Topo IA-type catalytic" evidence="15">
    <location>
        <begin position="155"/>
        <end position="603"/>
    </location>
</feature>
<dbReference type="PROSITE" id="PS00396">
    <property type="entry name" value="TOPO_IA_1"/>
    <property type="match status" value="1"/>
</dbReference>
<dbReference type="Pfam" id="PF13342">
    <property type="entry name" value="Toprim_Crpt"/>
    <property type="match status" value="3"/>
</dbReference>
<dbReference type="Gene3D" id="2.70.20.10">
    <property type="entry name" value="Topoisomerase I, domain 3"/>
    <property type="match status" value="1"/>
</dbReference>
<evidence type="ECO:0000256" key="11">
    <source>
        <dbReference type="ARBA" id="ARBA00032235"/>
    </source>
</evidence>
<dbReference type="Gene3D" id="3.40.50.140">
    <property type="match status" value="1"/>
</dbReference>
<comment type="catalytic activity">
    <reaction evidence="1">
        <text>ATP-independent breakage of single-stranded DNA, followed by passage and rejoining.</text>
        <dbReference type="EC" id="5.6.2.1"/>
    </reaction>
</comment>
<dbReference type="InterPro" id="IPR013497">
    <property type="entry name" value="Topo_IA_cen"/>
</dbReference>
<dbReference type="Gene3D" id="1.10.460.10">
    <property type="entry name" value="Topoisomerase I, domain 2"/>
    <property type="match status" value="1"/>
</dbReference>
<dbReference type="PRINTS" id="PR00417">
    <property type="entry name" value="PRTPISMRASEI"/>
</dbReference>
<feature type="domain" description="Toprim" evidence="14">
    <location>
        <begin position="2"/>
        <end position="137"/>
    </location>
</feature>
<dbReference type="Proteomes" id="UP000663722">
    <property type="component" value="Chromosome"/>
</dbReference>
<dbReference type="NCBIfam" id="TIGR01056">
    <property type="entry name" value="topB"/>
    <property type="match status" value="1"/>
</dbReference>
<dbReference type="GO" id="GO:0006281">
    <property type="term" value="P:DNA repair"/>
    <property type="evidence" value="ECO:0007669"/>
    <property type="project" value="TreeGrafter"/>
</dbReference>
<evidence type="ECO:0000256" key="5">
    <source>
        <dbReference type="ARBA" id="ARBA00022842"/>
    </source>
</evidence>
<dbReference type="InterPro" id="IPR003602">
    <property type="entry name" value="Topo_IA_DNA-bd_dom"/>
</dbReference>
<dbReference type="InterPro" id="IPR005738">
    <property type="entry name" value="TopoIII"/>
</dbReference>
<dbReference type="GO" id="GO:0003917">
    <property type="term" value="F:DNA topoisomerase type I (single strand cut, ATP-independent) activity"/>
    <property type="evidence" value="ECO:0007669"/>
    <property type="project" value="UniProtKB-EC"/>
</dbReference>
<dbReference type="InterPro" id="IPR034144">
    <property type="entry name" value="TOPRIM_TopoIII"/>
</dbReference>
<evidence type="ECO:0000256" key="1">
    <source>
        <dbReference type="ARBA" id="ARBA00000213"/>
    </source>
</evidence>
<dbReference type="InterPro" id="IPR013825">
    <property type="entry name" value="Topo_IA_cen_sub2"/>
</dbReference>
<evidence type="ECO:0000256" key="6">
    <source>
        <dbReference type="ARBA" id="ARBA00023029"/>
    </source>
</evidence>
<dbReference type="SMART" id="SM00436">
    <property type="entry name" value="TOP1Bc"/>
    <property type="match status" value="1"/>
</dbReference>
<dbReference type="RefSeq" id="WP_207681383.1">
    <property type="nucleotide sequence ID" value="NZ_CP061800.1"/>
</dbReference>
<dbReference type="NCBIfam" id="NF005829">
    <property type="entry name" value="PRK07726.1"/>
    <property type="match status" value="1"/>
</dbReference>
<dbReference type="PANTHER" id="PTHR11390">
    <property type="entry name" value="PROKARYOTIC DNA TOPOISOMERASE"/>
    <property type="match status" value="1"/>
</dbReference>
<dbReference type="KEGG" id="dmm:dnm_012500"/>
<dbReference type="GO" id="GO:0006265">
    <property type="term" value="P:DNA topological change"/>
    <property type="evidence" value="ECO:0007669"/>
    <property type="project" value="InterPro"/>
</dbReference>
<evidence type="ECO:0000256" key="9">
    <source>
        <dbReference type="ARBA" id="ARBA00030003"/>
    </source>
</evidence>
<reference evidence="16" key="1">
    <citation type="journal article" date="2021" name="Microb. Physiol.">
        <title>Proteogenomic Insights into the Physiology of Marine, Sulfate-Reducing, Filamentous Desulfonema limicola and Desulfonema magnum.</title>
        <authorList>
            <person name="Schnaars V."/>
            <person name="Wohlbrand L."/>
            <person name="Scheve S."/>
            <person name="Hinrichs C."/>
            <person name="Reinhardt R."/>
            <person name="Rabus R."/>
        </authorList>
    </citation>
    <scope>NUCLEOTIDE SEQUENCE</scope>
    <source>
        <strain evidence="16">4be13</strain>
    </source>
</reference>
<evidence type="ECO:0000256" key="7">
    <source>
        <dbReference type="ARBA" id="ARBA00023125"/>
    </source>
</evidence>
<evidence type="ECO:0000256" key="4">
    <source>
        <dbReference type="ARBA" id="ARBA00022723"/>
    </source>
</evidence>
<dbReference type="InterPro" id="IPR003601">
    <property type="entry name" value="Topo_IA_2"/>
</dbReference>
<evidence type="ECO:0000256" key="2">
    <source>
        <dbReference type="ARBA" id="ARBA00009446"/>
    </source>
</evidence>
<dbReference type="SMART" id="SM00437">
    <property type="entry name" value="TOP1Ac"/>
    <property type="match status" value="1"/>
</dbReference>
<proteinExistence type="inferred from homology"/>
<dbReference type="InterPro" id="IPR023406">
    <property type="entry name" value="Topo_IA_AS"/>
</dbReference>
<evidence type="ECO:0000256" key="8">
    <source>
        <dbReference type="ARBA" id="ARBA00023235"/>
    </source>
</evidence>
<evidence type="ECO:0000256" key="13">
    <source>
        <dbReference type="SAM" id="MobiDB-lite"/>
    </source>
</evidence>
<evidence type="ECO:0000313" key="16">
    <source>
        <dbReference type="EMBL" id="QTA85245.1"/>
    </source>
</evidence>
<dbReference type="CDD" id="cd00186">
    <property type="entry name" value="TOP1Ac"/>
    <property type="match status" value="1"/>
</dbReference>
<dbReference type="EC" id="5.6.2.1" evidence="3"/>
<evidence type="ECO:0000256" key="10">
    <source>
        <dbReference type="ARBA" id="ARBA00031985"/>
    </source>
</evidence>
<gene>
    <name evidence="16" type="primary">topB</name>
    <name evidence="16" type="ORF">dnm_012500</name>
</gene>
<dbReference type="InterPro" id="IPR025589">
    <property type="entry name" value="Toprim_C_rpt"/>
</dbReference>
<organism evidence="16 17">
    <name type="scientific">Desulfonema magnum</name>
    <dbReference type="NCBI Taxonomy" id="45655"/>
    <lineage>
        <taxon>Bacteria</taxon>
        <taxon>Pseudomonadati</taxon>
        <taxon>Thermodesulfobacteriota</taxon>
        <taxon>Desulfobacteria</taxon>
        <taxon>Desulfobacterales</taxon>
        <taxon>Desulfococcaceae</taxon>
        <taxon>Desulfonema</taxon>
    </lineage>
</organism>
<keyword evidence="4" id="KW-0479">Metal-binding</keyword>
<keyword evidence="6" id="KW-0799">Topoisomerase</keyword>
<dbReference type="AlphaFoldDB" id="A0A975GL62"/>
<dbReference type="Pfam" id="PF01751">
    <property type="entry name" value="Toprim"/>
    <property type="match status" value="1"/>
</dbReference>
<dbReference type="SUPFAM" id="SSF56712">
    <property type="entry name" value="Prokaryotic type I DNA topoisomerase"/>
    <property type="match status" value="1"/>
</dbReference>
<dbReference type="InterPro" id="IPR006171">
    <property type="entry name" value="TOPRIM_dom"/>
</dbReference>
<name>A0A975GL62_9BACT</name>
<evidence type="ECO:0000313" key="17">
    <source>
        <dbReference type="Proteomes" id="UP000663722"/>
    </source>
</evidence>
<feature type="compositionally biased region" description="Basic and acidic residues" evidence="13">
    <location>
        <begin position="463"/>
        <end position="479"/>
    </location>
</feature>
<evidence type="ECO:0000259" key="14">
    <source>
        <dbReference type="PROSITE" id="PS50880"/>
    </source>
</evidence>
<dbReference type="CDD" id="cd03362">
    <property type="entry name" value="TOPRIM_TopoIA_TopoIII"/>
    <property type="match status" value="1"/>
</dbReference>
<dbReference type="GO" id="GO:0046872">
    <property type="term" value="F:metal ion binding"/>
    <property type="evidence" value="ECO:0007669"/>
    <property type="project" value="UniProtKB-KW"/>
</dbReference>
<dbReference type="PROSITE" id="PS50880">
    <property type="entry name" value="TOPRIM"/>
    <property type="match status" value="1"/>
</dbReference>
<dbReference type="GO" id="GO:0003677">
    <property type="term" value="F:DNA binding"/>
    <property type="evidence" value="ECO:0007669"/>
    <property type="project" value="UniProtKB-KW"/>
</dbReference>
<keyword evidence="17" id="KW-1185">Reference proteome</keyword>
<dbReference type="InterPro" id="IPR013826">
    <property type="entry name" value="Topo_IA_cen_sub3"/>
</dbReference>
<dbReference type="InterPro" id="IPR000380">
    <property type="entry name" value="Topo_IA"/>
</dbReference>
<comment type="similarity">
    <text evidence="2">Belongs to the type IA topoisomerase family.</text>
</comment>
<accession>A0A975GL62</accession>
<dbReference type="Pfam" id="PF01131">
    <property type="entry name" value="Topoisom_bac"/>
    <property type="match status" value="1"/>
</dbReference>
<evidence type="ECO:0000256" key="3">
    <source>
        <dbReference type="ARBA" id="ARBA00012891"/>
    </source>
</evidence>
<keyword evidence="5" id="KW-0460">Magnesium</keyword>
<keyword evidence="8" id="KW-0413">Isomerase</keyword>
<dbReference type="Gene3D" id="1.10.290.10">
    <property type="entry name" value="Topoisomerase I, domain 4"/>
    <property type="match status" value="1"/>
</dbReference>
<dbReference type="InterPro" id="IPR013824">
    <property type="entry name" value="Topo_IA_cen_sub1"/>
</dbReference>
<evidence type="ECO:0000259" key="15">
    <source>
        <dbReference type="PROSITE" id="PS52039"/>
    </source>
</evidence>
<dbReference type="PROSITE" id="PS52039">
    <property type="entry name" value="TOPO_IA_2"/>
    <property type="match status" value="1"/>
</dbReference>
<keyword evidence="7" id="KW-0238">DNA-binding</keyword>
<dbReference type="SMART" id="SM00493">
    <property type="entry name" value="TOPRIM"/>
    <property type="match status" value="1"/>
</dbReference>
<dbReference type="GO" id="GO:0006310">
    <property type="term" value="P:DNA recombination"/>
    <property type="evidence" value="ECO:0007669"/>
    <property type="project" value="TreeGrafter"/>
</dbReference>
<feature type="region of interest" description="Disordered" evidence="13">
    <location>
        <begin position="443"/>
        <end position="484"/>
    </location>
</feature>
<protein>
    <recommendedName>
        <fullName evidence="3">DNA topoisomerase</fullName>
        <ecNumber evidence="3">5.6.2.1</ecNumber>
    </recommendedName>
    <alternativeName>
        <fullName evidence="12">Omega-protein</fullName>
    </alternativeName>
    <alternativeName>
        <fullName evidence="11">Relaxing enzyme</fullName>
    </alternativeName>
    <alternativeName>
        <fullName evidence="9">Swivelase</fullName>
    </alternativeName>
    <alternativeName>
        <fullName evidence="10">Untwisting enzyme</fullName>
    </alternativeName>
</protein>
<dbReference type="GO" id="GO:0043597">
    <property type="term" value="C:cytoplasmic replication fork"/>
    <property type="evidence" value="ECO:0007669"/>
    <property type="project" value="TreeGrafter"/>
</dbReference>
<dbReference type="EMBL" id="CP061800">
    <property type="protein sequence ID" value="QTA85245.1"/>
    <property type="molecule type" value="Genomic_DNA"/>
</dbReference>
<dbReference type="PANTHER" id="PTHR11390:SF21">
    <property type="entry name" value="DNA TOPOISOMERASE 3-ALPHA"/>
    <property type="match status" value="1"/>
</dbReference>
<dbReference type="InterPro" id="IPR023405">
    <property type="entry name" value="Topo_IA_core_domain"/>
</dbReference>
<sequence>MKTLILTEKPSVAADFAKALNVNGRKDGYIEDKNYIITWAVGHLVELLEPDEYDSKWKSWRLDMLPIIPDKFQYKPISRTETQLDVIKKLLSRKSVDQIVIATDAGREGEVIARTILLFSGFEDKDKIKRFWTSQALTPGVVKDGMNALKPASEYDRLWKAGQSRQIADWLVGMNDTRAATIKMRGHIDGVFSVGRVQTAVLSLLVDRRRERENFKPEPYWVLRACFTNDKGFWWGTWFRKQETRFSTKEDALKVQEKITDQTGAVQSVKKQKKKQAPPLLYSLTDLQQEANKKFGFSAENTLNIAQNLYEKRKCLSYPRTDSKVLGSKNVGMAKAIVKKLSQAYPDIFAGVKAKLINLSNKRVFNDAKLTDHHALIPLAPISNAGADEMKIYALVMKRFAAAFHPDCEFEQTEILTKVEKETFRTKGKRILSPGWQAIYETDKDKASSGSETEVENLPPLAKGDDANVKETKLEDKKTTPPPEYSEALLLKDMSNPGRYVSEDELKKIYRGDVGLGTQATRAQSIETLLSRGYAERKKKRVIATDKGCHLIETLRQFKIAKNLASPEETARWEMQLNQIARGEGSDEEFLNGIKTFVEETVMEFKTTPDSHFSVPASQLGVCPECGGEIIEGKRGYGCSNWRKADGACRFVIWKNISGRLITTHVLSTLLTQREAGPLNGFVSEDEEEFSAILRLVKEEDTWQVQIEPTDFQKEMSENALGECPVCGGEVIEKDKGYGCSNWKTEDGGCRFIIWKTIARKEITPEIVVQLLHKGQAGPFDDFISRNDTPFSAPLKLARKDGEWKVQFDFPERVVVGKCPACGGDVVEREKGYGCSNWKKEGGGCQFIIWKTVAQKEISKKAAIQLLKNRITDTLFGFMSRKGSAFSAKLKLEADSSGLYKVVFDFSDDHTQDFMA</sequence>